<name>A0ABP9EPP4_9GAMM</name>
<dbReference type="Proteomes" id="UP001499988">
    <property type="component" value="Unassembled WGS sequence"/>
</dbReference>
<dbReference type="PANTHER" id="PTHR38037:SF1">
    <property type="entry name" value="ATP-DEPENDENT ZINC PROTEASE DOMAIN-CONTAINING PROTEIN-RELATED"/>
    <property type="match status" value="1"/>
</dbReference>
<dbReference type="EMBL" id="BAABJZ010000023">
    <property type="protein sequence ID" value="GAA4882616.1"/>
    <property type="molecule type" value="Genomic_DNA"/>
</dbReference>
<protein>
    <submittedName>
        <fullName evidence="2">ATP-dependent zinc protease</fullName>
    </submittedName>
</protein>
<dbReference type="RefSeq" id="WP_345334834.1">
    <property type="nucleotide sequence ID" value="NZ_BAABJZ010000023.1"/>
</dbReference>
<dbReference type="InterPro" id="IPR008503">
    <property type="entry name" value="Asp_endopeptidase"/>
</dbReference>
<gene>
    <name evidence="2" type="ORF">GCM10023333_16040</name>
</gene>
<dbReference type="Gene3D" id="2.40.70.10">
    <property type="entry name" value="Acid Proteases"/>
    <property type="match status" value="1"/>
</dbReference>
<evidence type="ECO:0000313" key="2">
    <source>
        <dbReference type="EMBL" id="GAA4882616.1"/>
    </source>
</evidence>
<dbReference type="SUPFAM" id="SSF50630">
    <property type="entry name" value="Acid proteases"/>
    <property type="match status" value="1"/>
</dbReference>
<accession>A0ABP9EPP4</accession>
<evidence type="ECO:0000313" key="3">
    <source>
        <dbReference type="Proteomes" id="UP001499988"/>
    </source>
</evidence>
<dbReference type="InterPro" id="IPR021109">
    <property type="entry name" value="Peptidase_aspartic_dom_sf"/>
</dbReference>
<comment type="caution">
    <text evidence="2">The sequence shown here is derived from an EMBL/GenBank/DDBJ whole genome shotgun (WGS) entry which is preliminary data.</text>
</comment>
<dbReference type="GO" id="GO:0008233">
    <property type="term" value="F:peptidase activity"/>
    <property type="evidence" value="ECO:0007669"/>
    <property type="project" value="UniProtKB-KW"/>
</dbReference>
<keyword evidence="2" id="KW-0378">Hydrolase</keyword>
<reference evidence="3" key="1">
    <citation type="journal article" date="2019" name="Int. J. Syst. Evol. Microbiol.">
        <title>The Global Catalogue of Microorganisms (GCM) 10K type strain sequencing project: providing services to taxonomists for standard genome sequencing and annotation.</title>
        <authorList>
            <consortium name="The Broad Institute Genomics Platform"/>
            <consortium name="The Broad Institute Genome Sequencing Center for Infectious Disease"/>
            <person name="Wu L."/>
            <person name="Ma J."/>
        </authorList>
    </citation>
    <scope>NUCLEOTIDE SEQUENCE [LARGE SCALE GENOMIC DNA]</scope>
    <source>
        <strain evidence="3">JCM 18401</strain>
    </source>
</reference>
<evidence type="ECO:0000259" key="1">
    <source>
        <dbReference type="Pfam" id="PF05618"/>
    </source>
</evidence>
<dbReference type="Pfam" id="PF05618">
    <property type="entry name" value="Zn_protease"/>
    <property type="match status" value="1"/>
</dbReference>
<feature type="domain" description="Retropepsin-like aspartic endopeptidase" evidence="1">
    <location>
        <begin position="15"/>
        <end position="147"/>
    </location>
</feature>
<dbReference type="GO" id="GO:0006508">
    <property type="term" value="P:proteolysis"/>
    <property type="evidence" value="ECO:0007669"/>
    <property type="project" value="UniProtKB-KW"/>
</dbReference>
<keyword evidence="3" id="KW-1185">Reference proteome</keyword>
<sequence>MDTPQGQSKQTKQTAGWREWAALPELGVSRIKAKLDTGARTSCLHAFYTRTYEHNGEPWLEFHLHPNQGDEETVLICQAPIVDQRNVTDSGGHVENRPVILTPMQLGGDLWPIEMTITNRDTMKFRMLIGRTAMRGRLLIDSDSSYLLGEPQP</sequence>
<organism evidence="2 3">
    <name type="scientific">Ferrimonas pelagia</name>
    <dbReference type="NCBI Taxonomy" id="1177826"/>
    <lineage>
        <taxon>Bacteria</taxon>
        <taxon>Pseudomonadati</taxon>
        <taxon>Pseudomonadota</taxon>
        <taxon>Gammaproteobacteria</taxon>
        <taxon>Alteromonadales</taxon>
        <taxon>Ferrimonadaceae</taxon>
        <taxon>Ferrimonas</taxon>
    </lineage>
</organism>
<proteinExistence type="predicted"/>
<keyword evidence="2" id="KW-0645">Protease</keyword>
<dbReference type="PANTHER" id="PTHR38037">
    <property type="entry name" value="ZN_PROTEASE DOMAIN-CONTAINING PROTEIN"/>
    <property type="match status" value="1"/>
</dbReference>